<sequence>MGPITTPKVVVVPVPFVDREESFFNLTVDGPHYDTNIYRLPGAVVERKKSFDLMGDGPRFDTNHCRHSGGSGRVRTEH</sequence>
<evidence type="ECO:0000313" key="2">
    <source>
        <dbReference type="EMBL" id="EXB66000.1"/>
    </source>
</evidence>
<dbReference type="AlphaFoldDB" id="W9RAW3"/>
<dbReference type="EMBL" id="KE344517">
    <property type="protein sequence ID" value="EXB66000.1"/>
    <property type="molecule type" value="Genomic_DNA"/>
</dbReference>
<reference evidence="3" key="1">
    <citation type="submission" date="2013-01" db="EMBL/GenBank/DDBJ databases">
        <title>Draft Genome Sequence of a Mulberry Tree, Morus notabilis C.K. Schneid.</title>
        <authorList>
            <person name="He N."/>
            <person name="Zhao S."/>
        </authorList>
    </citation>
    <scope>NUCLEOTIDE SEQUENCE</scope>
</reference>
<name>W9RAW3_9ROSA</name>
<organism evidence="2 3">
    <name type="scientific">Morus notabilis</name>
    <dbReference type="NCBI Taxonomy" id="981085"/>
    <lineage>
        <taxon>Eukaryota</taxon>
        <taxon>Viridiplantae</taxon>
        <taxon>Streptophyta</taxon>
        <taxon>Embryophyta</taxon>
        <taxon>Tracheophyta</taxon>
        <taxon>Spermatophyta</taxon>
        <taxon>Magnoliopsida</taxon>
        <taxon>eudicotyledons</taxon>
        <taxon>Gunneridae</taxon>
        <taxon>Pentapetalae</taxon>
        <taxon>rosids</taxon>
        <taxon>fabids</taxon>
        <taxon>Rosales</taxon>
        <taxon>Moraceae</taxon>
        <taxon>Moreae</taxon>
        <taxon>Morus</taxon>
    </lineage>
</organism>
<dbReference type="Proteomes" id="UP000030645">
    <property type="component" value="Unassembled WGS sequence"/>
</dbReference>
<accession>W9RAW3</accession>
<evidence type="ECO:0000313" key="3">
    <source>
        <dbReference type="Proteomes" id="UP000030645"/>
    </source>
</evidence>
<proteinExistence type="predicted"/>
<feature type="region of interest" description="Disordered" evidence="1">
    <location>
        <begin position="57"/>
        <end position="78"/>
    </location>
</feature>
<evidence type="ECO:0000256" key="1">
    <source>
        <dbReference type="SAM" id="MobiDB-lite"/>
    </source>
</evidence>
<protein>
    <submittedName>
        <fullName evidence="2">Uncharacterized protein</fullName>
    </submittedName>
</protein>
<keyword evidence="3" id="KW-1185">Reference proteome</keyword>
<gene>
    <name evidence="2" type="ORF">L484_000109</name>
</gene>